<evidence type="ECO:0000256" key="2">
    <source>
        <dbReference type="ARBA" id="ARBA00023012"/>
    </source>
</evidence>
<feature type="domain" description="HTH LytTR-type" evidence="4">
    <location>
        <begin position="26"/>
        <end position="96"/>
    </location>
</feature>
<keyword evidence="5" id="KW-0238">DNA-binding</keyword>
<dbReference type="PANTHER" id="PTHR37299">
    <property type="entry name" value="TRANSCRIPTIONAL REGULATOR-RELATED"/>
    <property type="match status" value="1"/>
</dbReference>
<accession>A0ABS4MGB4</accession>
<evidence type="ECO:0000256" key="1">
    <source>
        <dbReference type="ARBA" id="ARBA00022490"/>
    </source>
</evidence>
<name>A0ABS4MGB4_9LACO</name>
<keyword evidence="6" id="KW-1185">Reference proteome</keyword>
<proteinExistence type="predicted"/>
<dbReference type="Pfam" id="PF04397">
    <property type="entry name" value="LytTR"/>
    <property type="match status" value="1"/>
</dbReference>
<evidence type="ECO:0000313" key="5">
    <source>
        <dbReference type="EMBL" id="MBP2058736.1"/>
    </source>
</evidence>
<evidence type="ECO:0000313" key="6">
    <source>
        <dbReference type="Proteomes" id="UP001519292"/>
    </source>
</evidence>
<dbReference type="SMART" id="SM00850">
    <property type="entry name" value="LytTR"/>
    <property type="match status" value="1"/>
</dbReference>
<dbReference type="InterPro" id="IPR046947">
    <property type="entry name" value="LytR-like"/>
</dbReference>
<dbReference type="RefSeq" id="WP_209687455.1">
    <property type="nucleotide sequence ID" value="NZ_JAGGLU010000013.1"/>
</dbReference>
<gene>
    <name evidence="5" type="ORF">J2Z60_001925</name>
</gene>
<dbReference type="PROSITE" id="PS50930">
    <property type="entry name" value="HTH_LYTTR"/>
    <property type="match status" value="1"/>
</dbReference>
<reference evidence="5 6" key="1">
    <citation type="submission" date="2021-03" db="EMBL/GenBank/DDBJ databases">
        <title>Genomic Encyclopedia of Type Strains, Phase IV (KMG-IV): sequencing the most valuable type-strain genomes for metagenomic binning, comparative biology and taxonomic classification.</title>
        <authorList>
            <person name="Goeker M."/>
        </authorList>
    </citation>
    <scope>NUCLEOTIDE SEQUENCE [LARGE SCALE GENOMIC DNA]</scope>
    <source>
        <strain evidence="5 6">DSM 101872</strain>
    </source>
</reference>
<sequence length="129" mass="14948">MERLEETLRQSFGRIDHIRNENVKDLVYKVGRQYVKVAQDNVVYVATSLNQHKLIMATKSGQVEFKDTLGHIEKNNDWLVRVSQSYLINPENIVDINMPSHVISMVNGNKAVFSRLYKDVMIRLSSELK</sequence>
<comment type="caution">
    <text evidence="5">The sequence shown here is derived from an EMBL/GenBank/DDBJ whole genome shotgun (WGS) entry which is preliminary data.</text>
</comment>
<dbReference type="GO" id="GO:0003677">
    <property type="term" value="F:DNA binding"/>
    <property type="evidence" value="ECO:0007669"/>
    <property type="project" value="UniProtKB-KW"/>
</dbReference>
<dbReference type="Gene3D" id="2.40.50.1020">
    <property type="entry name" value="LytTr DNA-binding domain"/>
    <property type="match status" value="1"/>
</dbReference>
<keyword evidence="2" id="KW-0902">Two-component regulatory system</keyword>
<organism evidence="5 6">
    <name type="scientific">Lactobacillus colini</name>
    <dbReference type="NCBI Taxonomy" id="1819254"/>
    <lineage>
        <taxon>Bacteria</taxon>
        <taxon>Bacillati</taxon>
        <taxon>Bacillota</taxon>
        <taxon>Bacilli</taxon>
        <taxon>Lactobacillales</taxon>
        <taxon>Lactobacillaceae</taxon>
        <taxon>Lactobacillus</taxon>
    </lineage>
</organism>
<dbReference type="EMBL" id="JAGGLU010000013">
    <property type="protein sequence ID" value="MBP2058736.1"/>
    <property type="molecule type" value="Genomic_DNA"/>
</dbReference>
<evidence type="ECO:0000259" key="4">
    <source>
        <dbReference type="PROSITE" id="PS50930"/>
    </source>
</evidence>
<dbReference type="PANTHER" id="PTHR37299:SF3">
    <property type="entry name" value="STAGE 0 SPORULATION PROTEIN A HOMOLOG"/>
    <property type="match status" value="1"/>
</dbReference>
<evidence type="ECO:0000256" key="3">
    <source>
        <dbReference type="ARBA" id="ARBA00023159"/>
    </source>
</evidence>
<dbReference type="Proteomes" id="UP001519292">
    <property type="component" value="Unassembled WGS sequence"/>
</dbReference>
<dbReference type="InterPro" id="IPR007492">
    <property type="entry name" value="LytTR_DNA-bd_dom"/>
</dbReference>
<protein>
    <submittedName>
        <fullName evidence="5">DNA-binding LytR/AlgR family response regulator</fullName>
    </submittedName>
</protein>
<keyword evidence="3" id="KW-0010">Activator</keyword>
<keyword evidence="1" id="KW-0963">Cytoplasm</keyword>